<reference evidence="6" key="3">
    <citation type="submission" date="2018-01" db="EMBL/GenBank/DDBJ databases">
        <title>Raltonia solanacearum P824 infects blueberry.</title>
        <authorList>
            <person name="Bocsanczy A.M."/>
            <person name="Norman D.J."/>
        </authorList>
    </citation>
    <scope>NUCLEOTIDE SEQUENCE [LARGE SCALE GENOMIC DNA]</scope>
    <source>
        <strain evidence="6">P824</strain>
    </source>
</reference>
<protein>
    <submittedName>
        <fullName evidence="4">Putative signal peptide protein</fullName>
    </submittedName>
</protein>
<evidence type="ECO:0000313" key="4">
    <source>
        <dbReference type="EMBL" id="CUV28350.1"/>
    </source>
</evidence>
<evidence type="ECO:0000313" key="2">
    <source>
        <dbReference type="EMBL" id="AYA45484.1"/>
    </source>
</evidence>
<name>A0A0K1ZHD3_RALSL</name>
<dbReference type="EMBL" id="LN899827">
    <property type="protein sequence ID" value="CUV44886.1"/>
    <property type="molecule type" value="Genomic_DNA"/>
</dbReference>
<evidence type="ECO:0000313" key="5">
    <source>
        <dbReference type="EMBL" id="CUV44886.1"/>
    </source>
</evidence>
<dbReference type="EMBL" id="CP025741">
    <property type="protein sequence ID" value="AYA45484.1"/>
    <property type="molecule type" value="Genomic_DNA"/>
</dbReference>
<evidence type="ECO:0000313" key="3">
    <source>
        <dbReference type="EMBL" id="CUV20687.1"/>
    </source>
</evidence>
<dbReference type="AlphaFoldDB" id="A0A0K1ZHD3"/>
<dbReference type="PATRIC" id="fig|305.107.peg.601"/>
<gene>
    <name evidence="3" type="ORF">PSS4_v1_1630030</name>
    <name evidence="2" type="ORF">RSP824_02750</name>
    <name evidence="4" type="ORF">RUN1985_v1_200045</name>
    <name evidence="5" type="ORF">TO10_v1_200025</name>
</gene>
<evidence type="ECO:0000256" key="1">
    <source>
        <dbReference type="SAM" id="SignalP"/>
    </source>
</evidence>
<reference evidence="2" key="2">
    <citation type="submission" date="2018-01" db="EMBL/GenBank/DDBJ databases">
        <title>Ralstonia pseudosolanacearum P824 infects blueberry.</title>
        <authorList>
            <person name="Bocsanczy A.M."/>
            <person name="Norman D.J."/>
        </authorList>
    </citation>
    <scope>NUCLEOTIDE SEQUENCE</scope>
    <source>
        <strain evidence="2">P824</strain>
    </source>
</reference>
<dbReference type="EMBL" id="LN899821">
    <property type="protein sequence ID" value="CUV20687.1"/>
    <property type="molecule type" value="Genomic_DNA"/>
</dbReference>
<reference evidence="4" key="1">
    <citation type="submission" date="2015-10" db="EMBL/GenBank/DDBJ databases">
        <authorList>
            <person name="Gilbert D.G."/>
        </authorList>
    </citation>
    <scope>NUCLEOTIDE SEQUENCE</scope>
    <source>
        <strain evidence="4">Phyl III-seqv23</strain>
    </source>
</reference>
<dbReference type="EMBL" id="LN899824">
    <property type="protein sequence ID" value="CUV28350.1"/>
    <property type="molecule type" value="Genomic_DNA"/>
</dbReference>
<keyword evidence="1" id="KW-0732">Signal</keyword>
<organism evidence="4">
    <name type="scientific">Ralstonia solanacearum</name>
    <name type="common">Pseudomonas solanacearum</name>
    <dbReference type="NCBI Taxonomy" id="305"/>
    <lineage>
        <taxon>Bacteria</taxon>
        <taxon>Pseudomonadati</taxon>
        <taxon>Pseudomonadota</taxon>
        <taxon>Betaproteobacteria</taxon>
        <taxon>Burkholderiales</taxon>
        <taxon>Burkholderiaceae</taxon>
        <taxon>Ralstonia</taxon>
        <taxon>Ralstonia solanacearum species complex</taxon>
    </lineage>
</organism>
<feature type="signal peptide" evidence="1">
    <location>
        <begin position="1"/>
        <end position="21"/>
    </location>
</feature>
<dbReference type="Proteomes" id="UP000262427">
    <property type="component" value="Chromosome CM"/>
</dbReference>
<evidence type="ECO:0000313" key="6">
    <source>
        <dbReference type="Proteomes" id="UP000262427"/>
    </source>
</evidence>
<accession>A0A0K1ZHD3</accession>
<sequence length="106" mass="10963">MRRIRLSLFGLGLLAAMPSFAGPAGTLGPAAIAAPDKVYPPLPTLAMLPPASGGGGEPAPATTGHRKVATLKLRKSAEPMPRMVVSDASHAYLASIEHQLEQALQK</sequence>
<feature type="chain" id="PRO_5014231677" evidence="1">
    <location>
        <begin position="22"/>
        <end position="106"/>
    </location>
</feature>
<proteinExistence type="predicted"/>